<reference evidence="8" key="1">
    <citation type="submission" date="2022-12" db="EMBL/GenBank/DDBJ databases">
        <authorList>
            <person name="Alioto T."/>
            <person name="Alioto T."/>
            <person name="Gomez Garrido J."/>
        </authorList>
    </citation>
    <scope>NUCLEOTIDE SEQUENCE</scope>
</reference>
<dbReference type="EMBL" id="OX395137">
    <property type="protein sequence ID" value="CAI5789450.1"/>
    <property type="molecule type" value="Genomic_DNA"/>
</dbReference>
<dbReference type="GO" id="GO:0016787">
    <property type="term" value="F:hydrolase activity"/>
    <property type="evidence" value="ECO:0007669"/>
    <property type="project" value="UniProtKB-KW"/>
</dbReference>
<proteinExistence type="predicted"/>
<evidence type="ECO:0000256" key="3">
    <source>
        <dbReference type="ARBA" id="ARBA00022722"/>
    </source>
</evidence>
<keyword evidence="4" id="KW-0255">Endonuclease</keyword>
<evidence type="ECO:0000256" key="4">
    <source>
        <dbReference type="ARBA" id="ARBA00022759"/>
    </source>
</evidence>
<accession>A0AA35L426</accession>
<dbReference type="GO" id="GO:0004519">
    <property type="term" value="F:endonuclease activity"/>
    <property type="evidence" value="ECO:0007669"/>
    <property type="project" value="UniProtKB-KW"/>
</dbReference>
<feature type="domain" description="Murine leukemia virus integrase C-terminal" evidence="7">
    <location>
        <begin position="256"/>
        <end position="309"/>
    </location>
</feature>
<dbReference type="Pfam" id="PF18697">
    <property type="entry name" value="MLVIN_C"/>
    <property type="match status" value="1"/>
</dbReference>
<dbReference type="GO" id="GO:0016779">
    <property type="term" value="F:nucleotidyltransferase activity"/>
    <property type="evidence" value="ECO:0007669"/>
    <property type="project" value="UniProtKB-KW"/>
</dbReference>
<feature type="compositionally biased region" description="Low complexity" evidence="6">
    <location>
        <begin position="352"/>
        <end position="370"/>
    </location>
</feature>
<dbReference type="Gene3D" id="3.30.420.10">
    <property type="entry name" value="Ribonuclease H-like superfamily/Ribonuclease H"/>
    <property type="match status" value="1"/>
</dbReference>
<evidence type="ECO:0000259" key="7">
    <source>
        <dbReference type="Pfam" id="PF18697"/>
    </source>
</evidence>
<dbReference type="Gene3D" id="2.30.30.850">
    <property type="match status" value="1"/>
</dbReference>
<evidence type="ECO:0000313" key="8">
    <source>
        <dbReference type="EMBL" id="CAI5789450.1"/>
    </source>
</evidence>
<protein>
    <recommendedName>
        <fullName evidence="7">Murine leukemia virus integrase C-terminal domain-containing protein</fullName>
    </recommendedName>
</protein>
<evidence type="ECO:0000313" key="9">
    <source>
        <dbReference type="Proteomes" id="UP001178461"/>
    </source>
</evidence>
<evidence type="ECO:0000256" key="1">
    <source>
        <dbReference type="ARBA" id="ARBA00022679"/>
    </source>
</evidence>
<dbReference type="InterPro" id="IPR040643">
    <property type="entry name" value="MLVIN_C"/>
</dbReference>
<sequence>MTHDDAPEQLMWSAEALESFEFIKRELRSSPALGLPDYRHSEEGTDQLPITASKGTRNCSRTRPDHKRSPCRGHPLLTYGATLPPLPDDGSPHHDCSQVVRHAEKPQEDLDYLPLEDPDLVIDTDGSSKVVGEERKSGYAVITDTDILEACPIHARYSAQAAELIALIRVSAGANIAHATLVERLVNSTHLPAAKVERMNQQLKSQLGKLCKTAGLKCVNALPLVLHNIRGCPRGNLNLSPYAAGSQNISLDEKIHSFQPGDWVLTKTYHKVPLEPTWEGPYQVLRTTPTSLKVAEKLAWLHHTRCKAALPPTDATDQDDIPTIYATPPQPRDDSDSEDLPRTGPVWGTDRAQQTGPVQQTGPAPPTTTTHRTSEILPTADDQGRPPICLLLRKTTLL</sequence>
<name>A0AA35L426_9SAUR</name>
<dbReference type="GO" id="GO:0003676">
    <property type="term" value="F:nucleic acid binding"/>
    <property type="evidence" value="ECO:0007669"/>
    <property type="project" value="InterPro"/>
</dbReference>
<dbReference type="AlphaFoldDB" id="A0AA35L426"/>
<dbReference type="Proteomes" id="UP001178461">
    <property type="component" value="Chromosome 12"/>
</dbReference>
<keyword evidence="1" id="KW-0808">Transferase</keyword>
<keyword evidence="9" id="KW-1185">Reference proteome</keyword>
<keyword evidence="2" id="KW-0548">Nucleotidyltransferase</keyword>
<dbReference type="InterPro" id="IPR036397">
    <property type="entry name" value="RNaseH_sf"/>
</dbReference>
<feature type="region of interest" description="Disordered" evidence="6">
    <location>
        <begin position="52"/>
        <end position="73"/>
    </location>
</feature>
<feature type="region of interest" description="Disordered" evidence="6">
    <location>
        <begin position="310"/>
        <end position="386"/>
    </location>
</feature>
<feature type="compositionally biased region" description="Polar residues" evidence="6">
    <location>
        <begin position="52"/>
        <end position="61"/>
    </location>
</feature>
<keyword evidence="3" id="KW-0540">Nuclease</keyword>
<keyword evidence="5" id="KW-0378">Hydrolase</keyword>
<evidence type="ECO:0000256" key="2">
    <source>
        <dbReference type="ARBA" id="ARBA00022695"/>
    </source>
</evidence>
<organism evidence="8 9">
    <name type="scientific">Podarcis lilfordi</name>
    <name type="common">Lilford's wall lizard</name>
    <dbReference type="NCBI Taxonomy" id="74358"/>
    <lineage>
        <taxon>Eukaryota</taxon>
        <taxon>Metazoa</taxon>
        <taxon>Chordata</taxon>
        <taxon>Craniata</taxon>
        <taxon>Vertebrata</taxon>
        <taxon>Euteleostomi</taxon>
        <taxon>Lepidosauria</taxon>
        <taxon>Squamata</taxon>
        <taxon>Bifurcata</taxon>
        <taxon>Unidentata</taxon>
        <taxon>Episquamata</taxon>
        <taxon>Laterata</taxon>
        <taxon>Lacertibaenia</taxon>
        <taxon>Lacertidae</taxon>
        <taxon>Podarcis</taxon>
    </lineage>
</organism>
<evidence type="ECO:0000256" key="5">
    <source>
        <dbReference type="ARBA" id="ARBA00022801"/>
    </source>
</evidence>
<gene>
    <name evidence="8" type="ORF">PODLI_1B007885</name>
</gene>
<evidence type="ECO:0000256" key="6">
    <source>
        <dbReference type="SAM" id="MobiDB-lite"/>
    </source>
</evidence>